<organism evidence="1 2">
    <name type="scientific">Helicocarpus griseus UAMH5409</name>
    <dbReference type="NCBI Taxonomy" id="1447875"/>
    <lineage>
        <taxon>Eukaryota</taxon>
        <taxon>Fungi</taxon>
        <taxon>Dikarya</taxon>
        <taxon>Ascomycota</taxon>
        <taxon>Pezizomycotina</taxon>
        <taxon>Eurotiomycetes</taxon>
        <taxon>Eurotiomycetidae</taxon>
        <taxon>Onygenales</taxon>
        <taxon>Ajellomycetaceae</taxon>
        <taxon>Helicocarpus</taxon>
    </lineage>
</organism>
<protein>
    <submittedName>
        <fullName evidence="1">Uncharacterized protein</fullName>
    </submittedName>
</protein>
<dbReference type="Proteomes" id="UP000223968">
    <property type="component" value="Unassembled WGS sequence"/>
</dbReference>
<name>A0A2B7XXQ8_9EURO</name>
<gene>
    <name evidence="1" type="ORF">AJ79_03265</name>
</gene>
<reference evidence="1 2" key="1">
    <citation type="submission" date="2017-10" db="EMBL/GenBank/DDBJ databases">
        <title>Comparative genomics in systemic dimorphic fungi from Ajellomycetaceae.</title>
        <authorList>
            <person name="Munoz J.F."/>
            <person name="Mcewen J.G."/>
            <person name="Clay O.K."/>
            <person name="Cuomo C.A."/>
        </authorList>
    </citation>
    <scope>NUCLEOTIDE SEQUENCE [LARGE SCALE GENOMIC DNA]</scope>
    <source>
        <strain evidence="1 2">UAMH5409</strain>
    </source>
</reference>
<evidence type="ECO:0000313" key="2">
    <source>
        <dbReference type="Proteomes" id="UP000223968"/>
    </source>
</evidence>
<dbReference type="OrthoDB" id="4183124at2759"/>
<evidence type="ECO:0000313" key="1">
    <source>
        <dbReference type="EMBL" id="PGH13996.1"/>
    </source>
</evidence>
<keyword evidence="2" id="KW-1185">Reference proteome</keyword>
<proteinExistence type="predicted"/>
<dbReference type="STRING" id="1447875.A0A2B7XXQ8"/>
<dbReference type="EMBL" id="PDNB01000039">
    <property type="protein sequence ID" value="PGH13996.1"/>
    <property type="molecule type" value="Genomic_DNA"/>
</dbReference>
<accession>A0A2B7XXQ8</accession>
<comment type="caution">
    <text evidence="1">The sequence shown here is derived from an EMBL/GenBank/DDBJ whole genome shotgun (WGS) entry which is preliminary data.</text>
</comment>
<dbReference type="AlphaFoldDB" id="A0A2B7XXQ8"/>
<sequence length="256" mass="28903">MAETQTLLEYVMVVPPGLPTILTEKTPNKTNDQYNWRQINSVGTWPEFTYGQIMQRYGQVLEQAQIVSEPMPDSPPQVIHTKGGFANRFHTYIHSRLRRALRAGFQHLAPQLATLHLTPVTVDLGDATQIIDGFSSDIALFQARTLNSTPNRCPGILKASWDWTSDWETAEAQSDRIEYLQVLSETNFYMKQHNARYGFILTDTELVPVKRLDANGNLLVARAIPWEAAGPGRSTVLLSLWYLGMLSAADDEWQIV</sequence>